<proteinExistence type="predicted"/>
<organism evidence="2 3">
    <name type="scientific">Brachionus calyciflorus</name>
    <dbReference type="NCBI Taxonomy" id="104777"/>
    <lineage>
        <taxon>Eukaryota</taxon>
        <taxon>Metazoa</taxon>
        <taxon>Spiralia</taxon>
        <taxon>Gnathifera</taxon>
        <taxon>Rotifera</taxon>
        <taxon>Eurotatoria</taxon>
        <taxon>Monogononta</taxon>
        <taxon>Pseudotrocha</taxon>
        <taxon>Ploima</taxon>
        <taxon>Brachionidae</taxon>
        <taxon>Brachionus</taxon>
    </lineage>
</organism>
<name>A0A814HL92_9BILA</name>
<keyword evidence="1" id="KW-0812">Transmembrane</keyword>
<sequence>MFNFTNGSRLRRLTKKCLLIRNYRLDHTKTKFFTDLLDDLELSCLITLFIYFFFYILIYLCIYLNWLNDPTQSIITSNLCTSETKPYSNDLIELSTQINRELSKSNEKYFLCYRSLINILKLRTNKYNENYLDLCIYDTDLTPYDLKSNLQYLFGYSKMDSIFSDLTKRNSEISYEYNYFYGYFKLKYKNSEIFFYLYLTAPATRLEFESITRSGVVYTQFSQVVSKFYSSTNVTKSSSFAISLLNKLPVYMVNEMLFKVNLCNNYFFLPVDAFNSLMYFYPNIWSLNNRNSVKTQQFNDATCIF</sequence>
<comment type="caution">
    <text evidence="2">The sequence shown here is derived from an EMBL/GenBank/DDBJ whole genome shotgun (WGS) entry which is preliminary data.</text>
</comment>
<reference evidence="2" key="1">
    <citation type="submission" date="2021-02" db="EMBL/GenBank/DDBJ databases">
        <authorList>
            <person name="Nowell W R."/>
        </authorList>
    </citation>
    <scope>NUCLEOTIDE SEQUENCE</scope>
    <source>
        <strain evidence="2">Ploen Becks lab</strain>
    </source>
</reference>
<keyword evidence="3" id="KW-1185">Reference proteome</keyword>
<gene>
    <name evidence="2" type="ORF">OXX778_LOCUS16886</name>
</gene>
<keyword evidence="1" id="KW-1133">Transmembrane helix</keyword>
<dbReference type="AlphaFoldDB" id="A0A814HL92"/>
<protein>
    <submittedName>
        <fullName evidence="2">Uncharacterized protein</fullName>
    </submittedName>
</protein>
<dbReference type="OrthoDB" id="10439848at2759"/>
<evidence type="ECO:0000313" key="3">
    <source>
        <dbReference type="Proteomes" id="UP000663879"/>
    </source>
</evidence>
<feature type="transmembrane region" description="Helical" evidence="1">
    <location>
        <begin position="45"/>
        <end position="66"/>
    </location>
</feature>
<dbReference type="EMBL" id="CAJNOC010004136">
    <property type="protein sequence ID" value="CAF1010928.1"/>
    <property type="molecule type" value="Genomic_DNA"/>
</dbReference>
<accession>A0A814HL92</accession>
<dbReference type="Proteomes" id="UP000663879">
    <property type="component" value="Unassembled WGS sequence"/>
</dbReference>
<evidence type="ECO:0000313" key="2">
    <source>
        <dbReference type="EMBL" id="CAF1010928.1"/>
    </source>
</evidence>
<keyword evidence="1" id="KW-0472">Membrane</keyword>
<evidence type="ECO:0000256" key="1">
    <source>
        <dbReference type="SAM" id="Phobius"/>
    </source>
</evidence>